<feature type="transmembrane region" description="Helical" evidence="8">
    <location>
        <begin position="477"/>
        <end position="501"/>
    </location>
</feature>
<dbReference type="InterPro" id="IPR011009">
    <property type="entry name" value="Kinase-like_dom_sf"/>
</dbReference>
<keyword evidence="5 6" id="KW-0067">ATP-binding</keyword>
<dbReference type="AlphaFoldDB" id="A0A934WRS7"/>
<dbReference type="Proteomes" id="UP000633365">
    <property type="component" value="Unassembled WGS sequence"/>
</dbReference>
<comment type="caution">
    <text evidence="10">The sequence shown here is derived from an EMBL/GenBank/DDBJ whole genome shotgun (WGS) entry which is preliminary data.</text>
</comment>
<keyword evidence="8" id="KW-0812">Transmembrane</keyword>
<evidence type="ECO:0000313" key="10">
    <source>
        <dbReference type="EMBL" id="MBK6088738.1"/>
    </source>
</evidence>
<dbReference type="InterPro" id="IPR008266">
    <property type="entry name" value="Tyr_kinase_AS"/>
</dbReference>
<dbReference type="EMBL" id="JAEQMG010000083">
    <property type="protein sequence ID" value="MBK6088738.1"/>
    <property type="molecule type" value="Genomic_DNA"/>
</dbReference>
<evidence type="ECO:0000256" key="7">
    <source>
        <dbReference type="SAM" id="MobiDB-lite"/>
    </source>
</evidence>
<keyword evidence="8" id="KW-1133">Transmembrane helix</keyword>
<feature type="binding site" evidence="6">
    <location>
        <position position="74"/>
    </location>
    <ligand>
        <name>ATP</name>
        <dbReference type="ChEBI" id="CHEBI:30616"/>
    </ligand>
</feature>
<dbReference type="Pfam" id="PF00069">
    <property type="entry name" value="Pkinase"/>
    <property type="match status" value="1"/>
</dbReference>
<dbReference type="PANTHER" id="PTHR24345">
    <property type="entry name" value="SERINE/THREONINE-PROTEIN KINASE PLK"/>
    <property type="match status" value="1"/>
</dbReference>
<name>A0A934WRS7_9FIRM</name>
<protein>
    <submittedName>
        <fullName evidence="10">Protein kinase</fullName>
    </submittedName>
</protein>
<keyword evidence="4 10" id="KW-0418">Kinase</keyword>
<feature type="region of interest" description="Disordered" evidence="7">
    <location>
        <begin position="321"/>
        <end position="440"/>
    </location>
</feature>
<dbReference type="Gene3D" id="3.30.200.20">
    <property type="entry name" value="Phosphorylase Kinase, domain 1"/>
    <property type="match status" value="1"/>
</dbReference>
<organism evidence="10 11">
    <name type="scientific">Ruminococcus difficilis</name>
    <dbReference type="NCBI Taxonomy" id="2763069"/>
    <lineage>
        <taxon>Bacteria</taxon>
        <taxon>Bacillati</taxon>
        <taxon>Bacillota</taxon>
        <taxon>Clostridia</taxon>
        <taxon>Eubacteriales</taxon>
        <taxon>Oscillospiraceae</taxon>
        <taxon>Ruminococcus</taxon>
    </lineage>
</organism>
<proteinExistence type="predicted"/>
<reference evidence="10" key="1">
    <citation type="submission" date="2021-01" db="EMBL/GenBank/DDBJ databases">
        <title>Genome public.</title>
        <authorList>
            <person name="Liu C."/>
            <person name="Sun Q."/>
        </authorList>
    </citation>
    <scope>NUCLEOTIDE SEQUENCE</scope>
    <source>
        <strain evidence="10">M6</strain>
    </source>
</reference>
<dbReference type="CDD" id="cd14014">
    <property type="entry name" value="STKc_PknB_like"/>
    <property type="match status" value="1"/>
</dbReference>
<evidence type="ECO:0000256" key="4">
    <source>
        <dbReference type="ARBA" id="ARBA00022777"/>
    </source>
</evidence>
<dbReference type="SUPFAM" id="SSF56112">
    <property type="entry name" value="Protein kinase-like (PK-like)"/>
    <property type="match status" value="1"/>
</dbReference>
<gene>
    <name evidence="10" type="ORF">JKK62_08770</name>
</gene>
<evidence type="ECO:0000256" key="5">
    <source>
        <dbReference type="ARBA" id="ARBA00022840"/>
    </source>
</evidence>
<dbReference type="RefSeq" id="WP_201427584.1">
    <property type="nucleotide sequence ID" value="NZ_JAEQMG010000083.1"/>
</dbReference>
<evidence type="ECO:0000256" key="3">
    <source>
        <dbReference type="ARBA" id="ARBA00022741"/>
    </source>
</evidence>
<keyword evidence="3 6" id="KW-0547">Nucleotide-binding</keyword>
<evidence type="ECO:0000256" key="6">
    <source>
        <dbReference type="PROSITE-ProRule" id="PRU10141"/>
    </source>
</evidence>
<keyword evidence="11" id="KW-1185">Reference proteome</keyword>
<evidence type="ECO:0000259" key="9">
    <source>
        <dbReference type="PROSITE" id="PS50011"/>
    </source>
</evidence>
<feature type="domain" description="Protein kinase" evidence="9">
    <location>
        <begin position="45"/>
        <end position="350"/>
    </location>
</feature>
<keyword evidence="2" id="KW-0808">Transferase</keyword>
<feature type="compositionally biased region" description="Polar residues" evidence="7">
    <location>
        <begin position="356"/>
        <end position="440"/>
    </location>
</feature>
<dbReference type="PROSITE" id="PS00109">
    <property type="entry name" value="PROTEIN_KINASE_TYR"/>
    <property type="match status" value="1"/>
</dbReference>
<dbReference type="PROSITE" id="PS50011">
    <property type="entry name" value="PROTEIN_KINASE_DOM"/>
    <property type="match status" value="1"/>
</dbReference>
<keyword evidence="1" id="KW-0723">Serine/threonine-protein kinase</keyword>
<dbReference type="PANTHER" id="PTHR24345:SF91">
    <property type="entry name" value="SERINE_THREONINE-PROTEIN KINASE PLK4"/>
    <property type="match status" value="1"/>
</dbReference>
<evidence type="ECO:0000256" key="2">
    <source>
        <dbReference type="ARBA" id="ARBA00022679"/>
    </source>
</evidence>
<dbReference type="GO" id="GO:0004674">
    <property type="term" value="F:protein serine/threonine kinase activity"/>
    <property type="evidence" value="ECO:0007669"/>
    <property type="project" value="UniProtKB-KW"/>
</dbReference>
<accession>A0A934WRS7</accession>
<dbReference type="InterPro" id="IPR017441">
    <property type="entry name" value="Protein_kinase_ATP_BS"/>
</dbReference>
<keyword evidence="8" id="KW-0472">Membrane</keyword>
<evidence type="ECO:0000313" key="11">
    <source>
        <dbReference type="Proteomes" id="UP000633365"/>
    </source>
</evidence>
<dbReference type="PROSITE" id="PS00107">
    <property type="entry name" value="PROTEIN_KINASE_ATP"/>
    <property type="match status" value="1"/>
</dbReference>
<dbReference type="Gene3D" id="1.10.510.10">
    <property type="entry name" value="Transferase(Phosphotransferase) domain 1"/>
    <property type="match status" value="1"/>
</dbReference>
<evidence type="ECO:0000256" key="8">
    <source>
        <dbReference type="SAM" id="Phobius"/>
    </source>
</evidence>
<dbReference type="GO" id="GO:0005524">
    <property type="term" value="F:ATP binding"/>
    <property type="evidence" value="ECO:0007669"/>
    <property type="project" value="UniProtKB-UniRule"/>
</dbReference>
<sequence>MSNYCYHCMNEITDDQRVCPHCHKENTPDNVVYRLRPGTILDNKYLVGNCLGEGGFGITYIGRDLSLDIKIAIKEYYPNGYANRNNTIDQNVFATTESQKHYFYKGKDNFLEEARKVAKFLGEPGIVGIREYFEANGTAYIIMEYLEGENLASYIKRNGTFNAEKMFRLMLPITYSLRRIHDAGMIHRDISPDNIMYMSNGSLKLMDFGSARYFTNEQKEMSVLLKQGYAPEEQYRKNGKQGPWTDVYGLCATMYRCITGNIPEDALDRLREDNLIPPSKLGVNIPTAMENILLYGLAVFKENRCQSMDELSSLIEKALDDPQGAAEETANLLPKPQQVPSDQPEQHTYLADDGAMSQNSASKVSYAQPVTTGERSSSSQNLSYATPVRTNNNNYATPVSTNNNSYATPVSTNNNNYATPVSNDNNTNYATPVSSSKQYQNTDYRSQSSYATPVSGAETYGTQTAVVEKPKKKKTGLIIGLIIGGIVVLAAGITLLVVLGLGNGIEALDGTYRMTEMVSDGVDKSQDLNNIIVDLVIKDNIGTIDIGSDHLVWKFDPQSHTITNENNQSIPYRMEGKKMIIENPDGKDRMVFEKQ</sequence>
<dbReference type="InterPro" id="IPR000719">
    <property type="entry name" value="Prot_kinase_dom"/>
</dbReference>
<evidence type="ECO:0000256" key="1">
    <source>
        <dbReference type="ARBA" id="ARBA00022527"/>
    </source>
</evidence>